<dbReference type="InterPro" id="IPR013087">
    <property type="entry name" value="Znf_C2H2_type"/>
</dbReference>
<organism evidence="8 9">
    <name type="scientific">Parelaphostrongylus tenuis</name>
    <name type="common">Meningeal worm</name>
    <dbReference type="NCBI Taxonomy" id="148309"/>
    <lineage>
        <taxon>Eukaryota</taxon>
        <taxon>Metazoa</taxon>
        <taxon>Ecdysozoa</taxon>
        <taxon>Nematoda</taxon>
        <taxon>Chromadorea</taxon>
        <taxon>Rhabditida</taxon>
        <taxon>Rhabditina</taxon>
        <taxon>Rhabditomorpha</taxon>
        <taxon>Strongyloidea</taxon>
        <taxon>Metastrongylidae</taxon>
        <taxon>Parelaphostrongylus</taxon>
    </lineage>
</organism>
<dbReference type="PANTHER" id="PTHR24379:SF127">
    <property type="entry name" value="BLOODY FINGERS-RELATED"/>
    <property type="match status" value="1"/>
</dbReference>
<feature type="domain" description="C2H2-type" evidence="7">
    <location>
        <begin position="385"/>
        <end position="413"/>
    </location>
</feature>
<dbReference type="GO" id="GO:0008270">
    <property type="term" value="F:zinc ion binding"/>
    <property type="evidence" value="ECO:0007669"/>
    <property type="project" value="UniProtKB-KW"/>
</dbReference>
<dbReference type="SUPFAM" id="SSF57667">
    <property type="entry name" value="beta-beta-alpha zinc fingers"/>
    <property type="match status" value="2"/>
</dbReference>
<dbReference type="GO" id="GO:0005634">
    <property type="term" value="C:nucleus"/>
    <property type="evidence" value="ECO:0007669"/>
    <property type="project" value="TreeGrafter"/>
</dbReference>
<dbReference type="EMBL" id="JAHQIW010004272">
    <property type="protein sequence ID" value="KAJ1361813.1"/>
    <property type="molecule type" value="Genomic_DNA"/>
</dbReference>
<dbReference type="PROSITE" id="PS00028">
    <property type="entry name" value="ZINC_FINGER_C2H2_1"/>
    <property type="match status" value="6"/>
</dbReference>
<dbReference type="AlphaFoldDB" id="A0AAD5QRD4"/>
<dbReference type="Proteomes" id="UP001196413">
    <property type="component" value="Unassembled WGS sequence"/>
</dbReference>
<gene>
    <name evidence="8" type="ORF">KIN20_021161</name>
</gene>
<feature type="domain" description="C2H2-type" evidence="7">
    <location>
        <begin position="203"/>
        <end position="230"/>
    </location>
</feature>
<dbReference type="SMART" id="SM00355">
    <property type="entry name" value="ZnF_C2H2"/>
    <property type="match status" value="6"/>
</dbReference>
<dbReference type="GO" id="GO:0000981">
    <property type="term" value="F:DNA-binding transcription factor activity, RNA polymerase II-specific"/>
    <property type="evidence" value="ECO:0007669"/>
    <property type="project" value="TreeGrafter"/>
</dbReference>
<sequence>MPAPLRERCRLRKTQREKRCELIERTDGIGESVERTVERELNEKCGNTNASGNLVPLAKQVKEEEDEEKENANGGERLVLFEETVKQEDIGRSEDLDGTGERAVDTEEGEENLAHMRELVKKKGHRKMMLRDKRKEKEQKMKMLRQRRREKKRERELKRQAAIKNKKLQLFCCYVCNRVFSEEDAMKKHLLDKHIGYEKEYILKCDQCYRRFKLKQHLRRHEETHKNTSYACPHCKREFRKEISLEIHLSKVHGRTLDGTKISKTLGCGCGQKFGLKEEFARHRYYCVNREKIFEQRRKARQELEAAARSSVNSTQPASSCPNTASTSSAPGRPLKDKSCPFCFHVYASMQSRRRHIRQIHPERLHDDEVDQHLYIKVNSPSLPYVCEVCAKMFASHASLSTHKRRKHEDLNIHECSVCQKRYPLPSELRKHLKRVHGVQSEV</sequence>
<feature type="domain" description="C2H2-type" evidence="7">
    <location>
        <begin position="414"/>
        <end position="442"/>
    </location>
</feature>
<evidence type="ECO:0000256" key="1">
    <source>
        <dbReference type="ARBA" id="ARBA00022723"/>
    </source>
</evidence>
<dbReference type="PANTHER" id="PTHR24379">
    <property type="entry name" value="KRAB AND ZINC FINGER DOMAIN-CONTAINING"/>
    <property type="match status" value="1"/>
</dbReference>
<evidence type="ECO:0000256" key="4">
    <source>
        <dbReference type="ARBA" id="ARBA00022833"/>
    </source>
</evidence>
<proteinExistence type="predicted"/>
<keyword evidence="9" id="KW-1185">Reference proteome</keyword>
<keyword evidence="4" id="KW-0862">Zinc</keyword>
<dbReference type="Gene3D" id="3.30.160.60">
    <property type="entry name" value="Classic Zinc Finger"/>
    <property type="match status" value="4"/>
</dbReference>
<evidence type="ECO:0000313" key="8">
    <source>
        <dbReference type="EMBL" id="KAJ1361813.1"/>
    </source>
</evidence>
<protein>
    <recommendedName>
        <fullName evidence="7">C2H2-type domain-containing protein</fullName>
    </recommendedName>
</protein>
<evidence type="ECO:0000256" key="6">
    <source>
        <dbReference type="SAM" id="MobiDB-lite"/>
    </source>
</evidence>
<keyword evidence="1" id="KW-0479">Metal-binding</keyword>
<dbReference type="Pfam" id="PF00096">
    <property type="entry name" value="zf-C2H2"/>
    <property type="match status" value="3"/>
</dbReference>
<feature type="region of interest" description="Disordered" evidence="6">
    <location>
        <begin position="305"/>
        <end position="333"/>
    </location>
</feature>
<keyword evidence="2" id="KW-0677">Repeat</keyword>
<feature type="domain" description="C2H2-type" evidence="7">
    <location>
        <begin position="230"/>
        <end position="253"/>
    </location>
</feature>
<evidence type="ECO:0000256" key="5">
    <source>
        <dbReference type="PROSITE-ProRule" id="PRU00042"/>
    </source>
</evidence>
<feature type="domain" description="C2H2-type" evidence="7">
    <location>
        <begin position="171"/>
        <end position="199"/>
    </location>
</feature>
<reference evidence="8" key="1">
    <citation type="submission" date="2021-06" db="EMBL/GenBank/DDBJ databases">
        <title>Parelaphostrongylus tenuis whole genome reference sequence.</title>
        <authorList>
            <person name="Garwood T.J."/>
            <person name="Larsen P.A."/>
            <person name="Fountain-Jones N.M."/>
            <person name="Garbe J.R."/>
            <person name="Macchietto M.G."/>
            <person name="Kania S.A."/>
            <person name="Gerhold R.W."/>
            <person name="Richards J.E."/>
            <person name="Wolf T.M."/>
        </authorList>
    </citation>
    <scope>NUCLEOTIDE SEQUENCE</scope>
    <source>
        <strain evidence="8">MNPRO001-30</strain>
        <tissue evidence="8">Meninges</tissue>
    </source>
</reference>
<dbReference type="Pfam" id="PF13912">
    <property type="entry name" value="zf-C2H2_6"/>
    <property type="match status" value="1"/>
</dbReference>
<evidence type="ECO:0000259" key="7">
    <source>
        <dbReference type="PROSITE" id="PS50157"/>
    </source>
</evidence>
<dbReference type="GO" id="GO:0000977">
    <property type="term" value="F:RNA polymerase II transcription regulatory region sequence-specific DNA binding"/>
    <property type="evidence" value="ECO:0007669"/>
    <property type="project" value="TreeGrafter"/>
</dbReference>
<keyword evidence="3 5" id="KW-0863">Zinc-finger</keyword>
<accession>A0AAD5QRD4</accession>
<feature type="compositionally biased region" description="Polar residues" evidence="6">
    <location>
        <begin position="310"/>
        <end position="330"/>
    </location>
</feature>
<feature type="region of interest" description="Disordered" evidence="6">
    <location>
        <begin position="134"/>
        <end position="155"/>
    </location>
</feature>
<evidence type="ECO:0000313" key="9">
    <source>
        <dbReference type="Proteomes" id="UP001196413"/>
    </source>
</evidence>
<dbReference type="PROSITE" id="PS50157">
    <property type="entry name" value="ZINC_FINGER_C2H2_2"/>
    <property type="match status" value="5"/>
</dbReference>
<evidence type="ECO:0000256" key="2">
    <source>
        <dbReference type="ARBA" id="ARBA00022737"/>
    </source>
</evidence>
<feature type="compositionally biased region" description="Basic residues" evidence="6">
    <location>
        <begin position="142"/>
        <end position="152"/>
    </location>
</feature>
<name>A0AAD5QRD4_PARTN</name>
<comment type="caution">
    <text evidence="8">The sequence shown here is derived from an EMBL/GenBank/DDBJ whole genome shotgun (WGS) entry which is preliminary data.</text>
</comment>
<dbReference type="InterPro" id="IPR036236">
    <property type="entry name" value="Znf_C2H2_sf"/>
</dbReference>
<evidence type="ECO:0000256" key="3">
    <source>
        <dbReference type="ARBA" id="ARBA00022771"/>
    </source>
</evidence>